<dbReference type="AlphaFoldDB" id="A0AAN9T7Y1"/>
<dbReference type="SUPFAM" id="SSF57716">
    <property type="entry name" value="Glucocorticoid receptor-like (DNA-binding domain)"/>
    <property type="match status" value="1"/>
</dbReference>
<proteinExistence type="predicted"/>
<dbReference type="Gene3D" id="3.40.1800.20">
    <property type="match status" value="1"/>
</dbReference>
<evidence type="ECO:0000259" key="3">
    <source>
        <dbReference type="PROSITE" id="PS51915"/>
    </source>
</evidence>
<evidence type="ECO:0000313" key="5">
    <source>
        <dbReference type="Proteomes" id="UP001367676"/>
    </source>
</evidence>
<dbReference type="GO" id="GO:0008270">
    <property type="term" value="F:zinc ion binding"/>
    <property type="evidence" value="ECO:0007669"/>
    <property type="project" value="UniProtKB-UniRule"/>
</dbReference>
<dbReference type="Proteomes" id="UP001367676">
    <property type="component" value="Unassembled WGS sequence"/>
</dbReference>
<evidence type="ECO:0000256" key="1">
    <source>
        <dbReference type="PROSITE-ProRule" id="PRU01263"/>
    </source>
</evidence>
<evidence type="ECO:0000313" key="4">
    <source>
        <dbReference type="EMBL" id="KAK7574280.1"/>
    </source>
</evidence>
<feature type="domain" description="ZAD" evidence="3">
    <location>
        <begin position="5"/>
        <end position="78"/>
    </location>
</feature>
<protein>
    <recommendedName>
        <fullName evidence="3">ZAD domain-containing protein</fullName>
    </recommendedName>
</protein>
<organism evidence="4 5">
    <name type="scientific">Parthenolecanium corni</name>
    <dbReference type="NCBI Taxonomy" id="536013"/>
    <lineage>
        <taxon>Eukaryota</taxon>
        <taxon>Metazoa</taxon>
        <taxon>Ecdysozoa</taxon>
        <taxon>Arthropoda</taxon>
        <taxon>Hexapoda</taxon>
        <taxon>Insecta</taxon>
        <taxon>Pterygota</taxon>
        <taxon>Neoptera</taxon>
        <taxon>Paraneoptera</taxon>
        <taxon>Hemiptera</taxon>
        <taxon>Sternorrhyncha</taxon>
        <taxon>Coccoidea</taxon>
        <taxon>Coccidae</taxon>
        <taxon>Parthenolecanium</taxon>
    </lineage>
</organism>
<dbReference type="SMART" id="SM00868">
    <property type="entry name" value="zf-AD"/>
    <property type="match status" value="1"/>
</dbReference>
<accession>A0AAN9T7Y1</accession>
<sequence>MGEKLRCRLCAKEYASETMLDIFDDEDLLTKISSYLSLKINHNDGLPHSICILCSGKLEKIHDFFVSVHQVQDELASISKETHSDIKLENDENFEEVTPTNGVFECGSQCNPADDMEILIKEPTKRERSNLPTKPKQKSNVTNTCHDFKSENKYNPENDEEIPIKKSTKRRRSILLTKPKRKNNVSNTYHDSESESKYKPDDDRAGNTLSTDLANLKKDVCVSFKLRNLQGSEILALLPVAESVLGAAVSIDSKTSKGCLAKLNLGVKTKSGEILMAPNSSSKSKSLIKLPPPRVSK</sequence>
<comment type="caution">
    <text evidence="4">The sequence shown here is derived from an EMBL/GenBank/DDBJ whole genome shotgun (WGS) entry which is preliminary data.</text>
</comment>
<keyword evidence="1" id="KW-0862">Zinc</keyword>
<feature type="region of interest" description="Disordered" evidence="2">
    <location>
        <begin position="122"/>
        <end position="205"/>
    </location>
</feature>
<feature type="binding site" evidence="1">
    <location>
        <position position="54"/>
    </location>
    <ligand>
        <name>Zn(2+)</name>
        <dbReference type="ChEBI" id="CHEBI:29105"/>
    </ligand>
</feature>
<keyword evidence="1" id="KW-0479">Metal-binding</keyword>
<keyword evidence="1" id="KW-0863">Zinc-finger</keyword>
<keyword evidence="5" id="KW-1185">Reference proteome</keyword>
<dbReference type="Pfam" id="PF07776">
    <property type="entry name" value="zf-AD"/>
    <property type="match status" value="1"/>
</dbReference>
<feature type="binding site" evidence="1">
    <location>
        <position position="10"/>
    </location>
    <ligand>
        <name>Zn(2+)</name>
        <dbReference type="ChEBI" id="CHEBI:29105"/>
    </ligand>
</feature>
<feature type="region of interest" description="Disordered" evidence="2">
    <location>
        <begin position="277"/>
        <end position="297"/>
    </location>
</feature>
<feature type="compositionally biased region" description="Low complexity" evidence="2">
    <location>
        <begin position="280"/>
        <end position="289"/>
    </location>
</feature>
<dbReference type="InterPro" id="IPR012934">
    <property type="entry name" value="Znf_AD"/>
</dbReference>
<evidence type="ECO:0000256" key="2">
    <source>
        <dbReference type="SAM" id="MobiDB-lite"/>
    </source>
</evidence>
<feature type="compositionally biased region" description="Basic and acidic residues" evidence="2">
    <location>
        <begin position="146"/>
        <end position="156"/>
    </location>
</feature>
<dbReference type="PROSITE" id="PS51915">
    <property type="entry name" value="ZAD"/>
    <property type="match status" value="1"/>
</dbReference>
<feature type="binding site" evidence="1">
    <location>
        <position position="7"/>
    </location>
    <ligand>
        <name>Zn(2+)</name>
        <dbReference type="ChEBI" id="CHEBI:29105"/>
    </ligand>
</feature>
<dbReference type="GO" id="GO:0005634">
    <property type="term" value="C:nucleus"/>
    <property type="evidence" value="ECO:0007669"/>
    <property type="project" value="InterPro"/>
</dbReference>
<dbReference type="EMBL" id="JBBCAQ010000037">
    <property type="protein sequence ID" value="KAK7574280.1"/>
    <property type="molecule type" value="Genomic_DNA"/>
</dbReference>
<reference evidence="4 5" key="1">
    <citation type="submission" date="2024-03" db="EMBL/GenBank/DDBJ databases">
        <title>Adaptation during the transition from Ophiocordyceps entomopathogen to insect associate is accompanied by gene loss and intensified selection.</title>
        <authorList>
            <person name="Ward C.M."/>
            <person name="Onetto C.A."/>
            <person name="Borneman A.R."/>
        </authorList>
    </citation>
    <scope>NUCLEOTIDE SEQUENCE [LARGE SCALE GENOMIC DNA]</scope>
    <source>
        <strain evidence="4">AWRI1</strain>
        <tissue evidence="4">Single Adult Female</tissue>
    </source>
</reference>
<name>A0AAN9T7Y1_9HEMI</name>
<feature type="compositionally biased region" description="Basic and acidic residues" evidence="2">
    <location>
        <begin position="190"/>
        <end position="205"/>
    </location>
</feature>
<gene>
    <name evidence="4" type="ORF">V9T40_011471</name>
</gene>
<feature type="compositionally biased region" description="Basic residues" evidence="2">
    <location>
        <begin position="166"/>
        <end position="183"/>
    </location>
</feature>
<feature type="binding site" evidence="1">
    <location>
        <position position="51"/>
    </location>
    <ligand>
        <name>Zn(2+)</name>
        <dbReference type="ChEBI" id="CHEBI:29105"/>
    </ligand>
</feature>